<proteinExistence type="predicted"/>
<keyword evidence="3" id="KW-1185">Reference proteome</keyword>
<accession>A0A7C8KPM9</accession>
<keyword evidence="1" id="KW-1133">Transmembrane helix</keyword>
<evidence type="ECO:0000256" key="1">
    <source>
        <dbReference type="SAM" id="Phobius"/>
    </source>
</evidence>
<keyword evidence="1" id="KW-0812">Transmembrane</keyword>
<dbReference type="InterPro" id="IPR018672">
    <property type="entry name" value="DUF2140"/>
</dbReference>
<dbReference type="Pfam" id="PF09911">
    <property type="entry name" value="DUF2140"/>
    <property type="match status" value="1"/>
</dbReference>
<organism evidence="2 3">
    <name type="scientific">Gracilibacillus oryzae</name>
    <dbReference type="NCBI Taxonomy" id="1672701"/>
    <lineage>
        <taxon>Bacteria</taxon>
        <taxon>Bacillati</taxon>
        <taxon>Bacillota</taxon>
        <taxon>Bacilli</taxon>
        <taxon>Bacillales</taxon>
        <taxon>Bacillaceae</taxon>
        <taxon>Gracilibacillus</taxon>
    </lineage>
</organism>
<dbReference type="OrthoDB" id="2412610at2"/>
<evidence type="ECO:0000313" key="3">
    <source>
        <dbReference type="Proteomes" id="UP000480246"/>
    </source>
</evidence>
<reference evidence="2 3" key="1">
    <citation type="submission" date="2019-10" db="EMBL/GenBank/DDBJ databases">
        <title>Gracilibacillus sp. nov. isolated from rice seeds.</title>
        <authorList>
            <person name="He S."/>
        </authorList>
    </citation>
    <scope>NUCLEOTIDE SEQUENCE [LARGE SCALE GENOMIC DNA]</scope>
    <source>
        <strain evidence="2 3">TD8</strain>
    </source>
</reference>
<protein>
    <submittedName>
        <fullName evidence="2">YpmS family protein</fullName>
    </submittedName>
</protein>
<dbReference type="Proteomes" id="UP000480246">
    <property type="component" value="Unassembled WGS sequence"/>
</dbReference>
<dbReference type="AlphaFoldDB" id="A0A7C8KPM9"/>
<dbReference type="EMBL" id="WEID01000126">
    <property type="protein sequence ID" value="KAB8125792.1"/>
    <property type="molecule type" value="Genomic_DNA"/>
</dbReference>
<comment type="caution">
    <text evidence="2">The sequence shown here is derived from an EMBL/GenBank/DDBJ whole genome shotgun (WGS) entry which is preliminary data.</text>
</comment>
<keyword evidence="1" id="KW-0472">Membrane</keyword>
<gene>
    <name evidence="2" type="ORF">F9U64_21660</name>
</gene>
<feature type="transmembrane region" description="Helical" evidence="1">
    <location>
        <begin position="14"/>
        <end position="35"/>
    </location>
</feature>
<name>A0A7C8KPM9_9BACI</name>
<evidence type="ECO:0000313" key="2">
    <source>
        <dbReference type="EMBL" id="KAB8125792.1"/>
    </source>
</evidence>
<sequence length="203" mass="23480">MTVKESRQKNWKRLFVILMTVNITILLAIVMFIMWPVPGEEFPDKQYIEEEAGAEFTIQSSKNNLTQLVNEYIDKLLKDKDDKYAISLDQEVHLMGTIEAFEAEVPVNITFDPIVQENGDVILQSTEMSLGLLRLPKDKILKYVNDKINTPDWVVINPKEESIYIALTQMDIGNFKVRVQQFDLENDQLSFRIKIPNETLGLE</sequence>